<dbReference type="Proteomes" id="UP000252530">
    <property type="component" value="Unassembled WGS sequence"/>
</dbReference>
<protein>
    <submittedName>
        <fullName evidence="1">Uncharacterized protein</fullName>
    </submittedName>
</protein>
<proteinExistence type="predicted"/>
<dbReference type="EMBL" id="PDCG01000014">
    <property type="protein sequence ID" value="RBP97204.1"/>
    <property type="molecule type" value="Genomic_DNA"/>
</dbReference>
<dbReference type="OrthoDB" id="9955029at2"/>
<organism evidence="1 2">
    <name type="scientific">Bifidobacterium aemilianum</name>
    <dbReference type="NCBI Taxonomy" id="2493120"/>
    <lineage>
        <taxon>Bacteria</taxon>
        <taxon>Bacillati</taxon>
        <taxon>Actinomycetota</taxon>
        <taxon>Actinomycetes</taxon>
        <taxon>Bifidobacteriales</taxon>
        <taxon>Bifidobacteriaceae</taxon>
        <taxon>Bifidobacterium</taxon>
    </lineage>
</organism>
<evidence type="ECO:0000313" key="1">
    <source>
        <dbReference type="EMBL" id="RBP97204.1"/>
    </source>
</evidence>
<dbReference type="RefSeq" id="WP_113860755.1">
    <property type="nucleotide sequence ID" value="NZ_PDCG01000014.1"/>
</dbReference>
<sequence length="106" mass="11876">MDNAVIECAELPEEERPSAMAFSYTTHLLDLLEETVALDHLELWPTDNCTIMFSIRHNKDNQFILESGSDGISGVIKVSGKSELIRKVDASSQRLRRSLQGFANHS</sequence>
<name>A0A366K6B8_9BIFI</name>
<keyword evidence="2" id="KW-1185">Reference proteome</keyword>
<comment type="caution">
    <text evidence="1">The sequence shown here is derived from an EMBL/GenBank/DDBJ whole genome shotgun (WGS) entry which is preliminary data.</text>
</comment>
<evidence type="ECO:0000313" key="2">
    <source>
        <dbReference type="Proteomes" id="UP000252530"/>
    </source>
</evidence>
<accession>A0A366K6B8</accession>
<gene>
    <name evidence="1" type="ORF">CRD60_08010</name>
</gene>
<dbReference type="AlphaFoldDB" id="A0A366K6B8"/>
<reference evidence="1 2" key="1">
    <citation type="submission" date="2017-10" db="EMBL/GenBank/DDBJ databases">
        <title>Bifidobacterium xylocopum sp. nov. and Bifidobacterium aemilianum sp. nov., from the carpenter bee (Xylocopa violacea) digestive tract.</title>
        <authorList>
            <person name="Alberoni D."/>
            <person name="Baffoni L."/>
            <person name="Di Gioia D."/>
            <person name="Gaggia F."/>
            <person name="Biavati B."/>
        </authorList>
    </citation>
    <scope>NUCLEOTIDE SEQUENCE [LARGE SCALE GENOMIC DNA]</scope>
    <source>
        <strain evidence="1 2">XV10</strain>
    </source>
</reference>